<accession>A0AAQ3WJY9</accession>
<feature type="compositionally biased region" description="Polar residues" evidence="1">
    <location>
        <begin position="379"/>
        <end position="388"/>
    </location>
</feature>
<dbReference type="PANTHER" id="PTHR10894:SF14">
    <property type="entry name" value="EXPRESSED PROTEIN"/>
    <property type="match status" value="1"/>
</dbReference>
<dbReference type="AlphaFoldDB" id="A0AAQ3WJY9"/>
<proteinExistence type="predicted"/>
<dbReference type="GO" id="GO:0031428">
    <property type="term" value="C:box C/D methylation guide snoRNP complex"/>
    <property type="evidence" value="ECO:0007669"/>
    <property type="project" value="InterPro"/>
</dbReference>
<dbReference type="EMBL" id="CP144747">
    <property type="protein sequence ID" value="WVZ64315.1"/>
    <property type="molecule type" value="Genomic_DNA"/>
</dbReference>
<evidence type="ECO:0000256" key="1">
    <source>
        <dbReference type="SAM" id="MobiDB-lite"/>
    </source>
</evidence>
<feature type="compositionally biased region" description="Low complexity" evidence="1">
    <location>
        <begin position="393"/>
        <end position="404"/>
    </location>
</feature>
<sequence length="428" mass="47561">MLIYQVVALQEFQIFEDKSTAINAGTGVNEQLAGMIKRWHRPRMKLGVGKPEYKTIIETKLGITCMHNEPVMEVMWGIQQLMHILVPDEKAELTKENRLPMSKGLKMLLTRYGFDVKPEMVNKQIVVTAQTLFACDSVDFNDIRPLWLAASAFEEISGINYEHWDAVKLATALKVVCCPEEEIYPNEVLTQDELSKLKGDALKYEGMVYKAHCLMMYKEIVMILPAISASKQPSSVHGLPLPKVSKRSWDSAFEETVANKSIFSKGSSLGETLSRKNVRKWGFSGAQPSTSKDIVPYVPVRHAVLLRTWAESRSQKNDSVDADCNMTGLMEQAETLGIEASSLALAGDSMDEAITAGLLAEHSEQNEANILENVQQSAYSKSSLQQKQGQDHGPSGLPSSTPPLVGKVVRLSPKAESEHWWWLSSCST</sequence>
<dbReference type="PANTHER" id="PTHR10894">
    <property type="entry name" value="NUCLEOLAR PROTEIN 5 NUCLEOLAR PROTEIN NOP5 NOP58"/>
    <property type="match status" value="1"/>
</dbReference>
<dbReference type="InterPro" id="IPR045056">
    <property type="entry name" value="Nop56/Nop58"/>
</dbReference>
<dbReference type="Proteomes" id="UP001341281">
    <property type="component" value="Chromosome 03"/>
</dbReference>
<organism evidence="2 3">
    <name type="scientific">Paspalum notatum var. saurae</name>
    <dbReference type="NCBI Taxonomy" id="547442"/>
    <lineage>
        <taxon>Eukaryota</taxon>
        <taxon>Viridiplantae</taxon>
        <taxon>Streptophyta</taxon>
        <taxon>Embryophyta</taxon>
        <taxon>Tracheophyta</taxon>
        <taxon>Spermatophyta</taxon>
        <taxon>Magnoliopsida</taxon>
        <taxon>Liliopsida</taxon>
        <taxon>Poales</taxon>
        <taxon>Poaceae</taxon>
        <taxon>PACMAD clade</taxon>
        <taxon>Panicoideae</taxon>
        <taxon>Andropogonodae</taxon>
        <taxon>Paspaleae</taxon>
        <taxon>Paspalinae</taxon>
        <taxon>Paspalum</taxon>
    </lineage>
</organism>
<gene>
    <name evidence="2" type="ORF">U9M48_013854</name>
</gene>
<feature type="region of interest" description="Disordered" evidence="1">
    <location>
        <begin position="379"/>
        <end position="404"/>
    </location>
</feature>
<evidence type="ECO:0000313" key="3">
    <source>
        <dbReference type="Proteomes" id="UP001341281"/>
    </source>
</evidence>
<name>A0AAQ3WJY9_PASNO</name>
<dbReference type="GO" id="GO:0032040">
    <property type="term" value="C:small-subunit processome"/>
    <property type="evidence" value="ECO:0007669"/>
    <property type="project" value="InterPro"/>
</dbReference>
<dbReference type="GO" id="GO:0030515">
    <property type="term" value="F:snoRNA binding"/>
    <property type="evidence" value="ECO:0007669"/>
    <property type="project" value="InterPro"/>
</dbReference>
<evidence type="ECO:0000313" key="2">
    <source>
        <dbReference type="EMBL" id="WVZ64315.1"/>
    </source>
</evidence>
<protein>
    <submittedName>
        <fullName evidence="2">Uncharacterized protein</fullName>
    </submittedName>
</protein>
<keyword evidence="3" id="KW-1185">Reference proteome</keyword>
<reference evidence="2 3" key="1">
    <citation type="submission" date="2024-02" db="EMBL/GenBank/DDBJ databases">
        <title>High-quality chromosome-scale genome assembly of Pensacola bahiagrass (Paspalum notatum Flugge var. saurae).</title>
        <authorList>
            <person name="Vega J.M."/>
            <person name="Podio M."/>
            <person name="Orjuela J."/>
            <person name="Siena L.A."/>
            <person name="Pessino S.C."/>
            <person name="Combes M.C."/>
            <person name="Mariac C."/>
            <person name="Albertini E."/>
            <person name="Pupilli F."/>
            <person name="Ortiz J.P.A."/>
            <person name="Leblanc O."/>
        </authorList>
    </citation>
    <scope>NUCLEOTIDE SEQUENCE [LARGE SCALE GENOMIC DNA]</scope>
    <source>
        <strain evidence="2">R1</strain>
        <tissue evidence="2">Leaf</tissue>
    </source>
</reference>